<dbReference type="InterPro" id="IPR008928">
    <property type="entry name" value="6-hairpin_glycosidase_sf"/>
</dbReference>
<keyword evidence="2" id="KW-1185">Reference proteome</keyword>
<organism evidence="1 2">
    <name type="scientific">Planococcus halotolerans</name>
    <dbReference type="NCBI Taxonomy" id="2233542"/>
    <lineage>
        <taxon>Bacteria</taxon>
        <taxon>Bacillati</taxon>
        <taxon>Bacillota</taxon>
        <taxon>Bacilli</taxon>
        <taxon>Bacillales</taxon>
        <taxon>Caryophanaceae</taxon>
        <taxon>Planococcus</taxon>
    </lineage>
</organism>
<dbReference type="InterPro" id="IPR012341">
    <property type="entry name" value="6hp_glycosidase-like_sf"/>
</dbReference>
<proteinExistence type="predicted"/>
<gene>
    <name evidence="1" type="ORF">DP120_14350</name>
</gene>
<protein>
    <submittedName>
        <fullName evidence="1">Uncharacterized protein</fullName>
    </submittedName>
</protein>
<sequence>MTMKFVMLLLVGLMMGGCGKMESVQEQVEKNYTNADGLIHAYPTEQDSEYLSETISLYMAYLVLVEDEENFSKQVELLKSHFLAQENDHYFIRWRLNENAATNALIDDIRITTALEQAAGIFGNENYKIIADQLSAAVFSVQSTGGYTVDFYDWSLELPAQRLTLSYLDDSESITAESYELLGNADASEVFFPEYYDTASEQYVSSNEVHMIDQLLIALNRENRRQPSEQFAEWLKEEWNEEQKIYGRYDRQTLKATVDYESLAVYYYLHTYFSSLGEVELADEVFRHAKDIAADGMLDNAHFFDFIHYQMLVQKQ</sequence>
<dbReference type="Proteomes" id="UP000251002">
    <property type="component" value="Unassembled WGS sequence"/>
</dbReference>
<comment type="caution">
    <text evidence="1">The sequence shown here is derived from an EMBL/GenBank/DDBJ whole genome shotgun (WGS) entry which is preliminary data.</text>
</comment>
<name>A0A365KQX0_9BACL</name>
<reference evidence="1 2" key="1">
    <citation type="submission" date="2018-06" db="EMBL/GenBank/DDBJ databases">
        <title>The draft genome sequences of strains SCU63 and S1.</title>
        <authorList>
            <person name="Gan L."/>
        </authorList>
    </citation>
    <scope>NUCLEOTIDE SEQUENCE [LARGE SCALE GENOMIC DNA]</scope>
    <source>
        <strain evidence="1 2">SCU63</strain>
    </source>
</reference>
<dbReference type="AlphaFoldDB" id="A0A365KQX0"/>
<dbReference type="Gene3D" id="1.50.10.10">
    <property type="match status" value="1"/>
</dbReference>
<dbReference type="SUPFAM" id="SSF48208">
    <property type="entry name" value="Six-hairpin glycosidases"/>
    <property type="match status" value="1"/>
</dbReference>
<accession>A0A365KQX0</accession>
<dbReference type="GO" id="GO:0005975">
    <property type="term" value="P:carbohydrate metabolic process"/>
    <property type="evidence" value="ECO:0007669"/>
    <property type="project" value="InterPro"/>
</dbReference>
<evidence type="ECO:0000313" key="2">
    <source>
        <dbReference type="Proteomes" id="UP000251002"/>
    </source>
</evidence>
<dbReference type="PROSITE" id="PS51257">
    <property type="entry name" value="PROKAR_LIPOPROTEIN"/>
    <property type="match status" value="1"/>
</dbReference>
<dbReference type="EMBL" id="QLZR01000006">
    <property type="protein sequence ID" value="RAZ75541.1"/>
    <property type="molecule type" value="Genomic_DNA"/>
</dbReference>
<dbReference type="RefSeq" id="WP_112224350.1">
    <property type="nucleotide sequence ID" value="NZ_CP047673.1"/>
</dbReference>
<evidence type="ECO:0000313" key="1">
    <source>
        <dbReference type="EMBL" id="RAZ75541.1"/>
    </source>
</evidence>